<comment type="caution">
    <text evidence="1">The sequence shown here is derived from an EMBL/GenBank/DDBJ whole genome shotgun (WGS) entry which is preliminary data.</text>
</comment>
<organism evidence="1 2">
    <name type="scientific">Spirosoma terrae</name>
    <dbReference type="NCBI Taxonomy" id="1968276"/>
    <lineage>
        <taxon>Bacteria</taxon>
        <taxon>Pseudomonadati</taxon>
        <taxon>Bacteroidota</taxon>
        <taxon>Cytophagia</taxon>
        <taxon>Cytophagales</taxon>
        <taxon>Cytophagaceae</taxon>
        <taxon>Spirosoma</taxon>
    </lineage>
</organism>
<protein>
    <submittedName>
        <fullName evidence="1">Uncharacterized protein</fullName>
    </submittedName>
</protein>
<dbReference type="AlphaFoldDB" id="A0A6L9L4X9"/>
<accession>A0A6L9L4X9</accession>
<sequence>MKNFNQKIQNKFTQMTQTGKLFRANLTGQQIWDLYLNAFAKEDNPVFRDPASSVHNCNYCNNFIRRYGNIVAITSDFKLETMFDVEADPEYANSAKAISEAIRSAVIEDVFFETFQELQYLSYAPCSKNNSTFQLGVASNVKRYTQEEADKFGVVKANEIRTFNHLHLQLDTAFVDKTGKSIEAIMSGYRDAKQVFQRAMETIPLDTLLLVRDLIQQGSLLDGTTHLYKIEQIIPLKREYDQLPAAQRDNWCWATSYQLPFAKFRNELIGVLCTDLAEGEELNKACQSWNKRVDPANYMKATAPITRKQIEEARLFVEENGYTDSFNRRFATMDDIKVSEILHSNVGTSPLKTVSIFDSVKPTATRHKQNEFDGIESVPIDKFMVDILPNCSGIEAFFNPRLSGNLVSLTTAAQAGTKPLFKWNNDYSWTFNGNLAGKSQIKEAVKSAGGKIDGVLRFSMIWNEIGKDESDLDAWCQQPDSDRIGFSTGYRKDDGNRYSLLGGQLDLDNRYPGGKLAVENIYFKDLSKMKDGVYKFWVHQYSARNSQGFKAEIEFDGELYTYEYNRPVSGNVVVAEITLSKGVFTIKHHLPATGAGSKEIYGITTNQFHKVNLVCLSPNHWGTNQVGNKHYLFMLDGCKSPVAIRGFHNENLLPELAQHRKVLEVLGATNLIESTDSQLSGLGFNATVRDELIVRLQGSHKRVIKIQF</sequence>
<gene>
    <name evidence="1" type="ORF">GK108_12400</name>
</gene>
<reference evidence="1 2" key="1">
    <citation type="submission" date="2020-02" db="EMBL/GenBank/DDBJ databases">
        <title>Draft genome sequence of two Spirosoma agri KCTC 52727 and Spirosoma terrae KCTC 52035.</title>
        <authorList>
            <person name="Rojas J."/>
            <person name="Ambika Manirajan B."/>
            <person name="Suarez C."/>
            <person name="Ratering S."/>
            <person name="Schnell S."/>
        </authorList>
    </citation>
    <scope>NUCLEOTIDE SEQUENCE [LARGE SCALE GENOMIC DNA]</scope>
    <source>
        <strain evidence="1 2">KCTC 52035</strain>
    </source>
</reference>
<keyword evidence="2" id="KW-1185">Reference proteome</keyword>
<dbReference type="RefSeq" id="WP_163948158.1">
    <property type="nucleotide sequence ID" value="NZ_JAAFZH010000004.1"/>
</dbReference>
<dbReference type="EMBL" id="JAAFZH010000004">
    <property type="protein sequence ID" value="NDU95675.1"/>
    <property type="molecule type" value="Genomic_DNA"/>
</dbReference>
<proteinExistence type="predicted"/>
<dbReference type="Proteomes" id="UP000474175">
    <property type="component" value="Unassembled WGS sequence"/>
</dbReference>
<evidence type="ECO:0000313" key="1">
    <source>
        <dbReference type="EMBL" id="NDU95675.1"/>
    </source>
</evidence>
<evidence type="ECO:0000313" key="2">
    <source>
        <dbReference type="Proteomes" id="UP000474175"/>
    </source>
</evidence>
<name>A0A6L9L4X9_9BACT</name>